<keyword evidence="3 7" id="KW-0812">Transmembrane</keyword>
<evidence type="ECO:0000256" key="1">
    <source>
        <dbReference type="ARBA" id="ARBA00004141"/>
    </source>
</evidence>
<keyword evidence="6 7" id="KW-0472">Membrane</keyword>
<dbReference type="GO" id="GO:0009272">
    <property type="term" value="P:fungal-type cell wall biogenesis"/>
    <property type="evidence" value="ECO:0007669"/>
    <property type="project" value="TreeGrafter"/>
</dbReference>
<proteinExistence type="inferred from homology"/>
<protein>
    <submittedName>
        <fullName evidence="9">Putative membrane protein</fullName>
    </submittedName>
</protein>
<feature type="transmembrane region" description="Helical" evidence="7">
    <location>
        <begin position="402"/>
        <end position="423"/>
    </location>
</feature>
<evidence type="ECO:0000259" key="8">
    <source>
        <dbReference type="SMART" id="SM01320"/>
    </source>
</evidence>
<dbReference type="PANTHER" id="PTHR31145:SF7">
    <property type="entry name" value="TRP-LIKE ION CHANNEL"/>
    <property type="match status" value="1"/>
</dbReference>
<dbReference type="InterPro" id="IPR040241">
    <property type="entry name" value="TRP_Flc/Pkd2-like"/>
</dbReference>
<evidence type="ECO:0000256" key="3">
    <source>
        <dbReference type="ARBA" id="ARBA00022692"/>
    </source>
</evidence>
<organism evidence="9 10">
    <name type="scientific">Erysiphe neolycopersici</name>
    <dbReference type="NCBI Taxonomy" id="212602"/>
    <lineage>
        <taxon>Eukaryota</taxon>
        <taxon>Fungi</taxon>
        <taxon>Dikarya</taxon>
        <taxon>Ascomycota</taxon>
        <taxon>Pezizomycotina</taxon>
        <taxon>Leotiomycetes</taxon>
        <taxon>Erysiphales</taxon>
        <taxon>Erysiphaceae</taxon>
        <taxon>Erysiphe</taxon>
    </lineage>
</organism>
<feature type="transmembrane region" description="Helical" evidence="7">
    <location>
        <begin position="652"/>
        <end position="671"/>
    </location>
</feature>
<dbReference type="InterPro" id="IPR010308">
    <property type="entry name" value="TRP_C"/>
</dbReference>
<accession>A0A420HP74</accession>
<evidence type="ECO:0000256" key="4">
    <source>
        <dbReference type="ARBA" id="ARBA00022729"/>
    </source>
</evidence>
<dbReference type="PANTHER" id="PTHR31145">
    <property type="entry name" value="INTEGRAL MEMBRANE PROTEIN (AFU_ORTHOLOGUE AFUA_7G01610)"/>
    <property type="match status" value="1"/>
</dbReference>
<feature type="transmembrane region" description="Helical" evidence="7">
    <location>
        <begin position="451"/>
        <end position="473"/>
    </location>
</feature>
<feature type="transmembrane region" description="Helical" evidence="7">
    <location>
        <begin position="479"/>
        <end position="504"/>
    </location>
</feature>
<dbReference type="InterPro" id="IPR032800">
    <property type="entry name" value="TRP_N"/>
</dbReference>
<sequence>MSRGYWDLDVFIRKLMLVTLFTCLILELGGSLVQASDPPIPATISGTDATGKKTTLFVDRSPALYTGDFGDCMGGQSLINLTSFDAAYYADNMTVLFNMAGSTNLRNESLMLYISVKAYGEDRFNMVFNPCNANFASLCPLNFSVPIRGQALIPVSKSDVANIPSIALNIPDFEGSAILRVFSNSSETQIGCFSAVMRNGSSLSHPGLIGSFLVLFTIVGILASFATAIWSEGDMPEMRTHYAHSLPVLLIFEVFHSVFFSGALSLDWPSILTAWWSNFALFSGMIYSPRIIRSLNGFIGISGNYSQVGGAGSTALNNNGGLQQQIYGRSLGSTAGELLENINDMTKYLEKRAKSDENDPRLYDWAGLPVSPGLPLPGNWSGFAGELSIVSIPAADAFLNGALWLITFILILCVSLTIMKYTLESLCSIRYIKHDRFTLFRSKWLKFLGQAILRACFVSFFMVMTLTLFQFSYGGKAGVIIFAVIIFLVIFGGILAVSLYAYFYGSQCNDFEVKNKQYSIQPRKIISTLLRHRVSSESKIGKENGKLESSPFDYHDTEEIVVAANENSNTPNIHHNIKFTMRFGWLSARFKHTRWWFFGTWVFYQFIRACLVGGARAHPIGQVIGIFVWEVVALIAMIILNPWEGTRNTVLAVWMLGISKIVTSGLSIAFLPQLHVPRIQTTVIGIFIIITQGLLVISLLIFIVLGAISSYMSLTRSYQQFKPENLKIIRLKYLAHIDDKTKDLPSLATEKDLEVPKEPYFSVNHVRREPKIEDETPIPLTSIYNSNASYTSLTRYDLYNQVENIPESVESTHSKNGSPACAPHIKQNTGFSRDLDDFQPSLSSRAGTPIGSVRSYNKKVNFPLIRPSTPVLSVRSVMPSVEQQMQFASQRINNTK</sequence>
<dbReference type="OrthoDB" id="5377623at2759"/>
<evidence type="ECO:0000256" key="2">
    <source>
        <dbReference type="ARBA" id="ARBA00010642"/>
    </source>
</evidence>
<evidence type="ECO:0000313" key="10">
    <source>
        <dbReference type="Proteomes" id="UP000286134"/>
    </source>
</evidence>
<evidence type="ECO:0000256" key="5">
    <source>
        <dbReference type="ARBA" id="ARBA00022989"/>
    </source>
</evidence>
<dbReference type="GO" id="GO:0055085">
    <property type="term" value="P:transmembrane transport"/>
    <property type="evidence" value="ECO:0007669"/>
    <property type="project" value="TreeGrafter"/>
</dbReference>
<gene>
    <name evidence="9" type="ORF">OnM2_061001</name>
</gene>
<reference evidence="9 10" key="1">
    <citation type="journal article" date="2018" name="BMC Genomics">
        <title>Comparative genome analyses reveal sequence features reflecting distinct modes of host-adaptation between dicot and monocot powdery mildew.</title>
        <authorList>
            <person name="Wu Y."/>
            <person name="Ma X."/>
            <person name="Pan Z."/>
            <person name="Kale S.D."/>
            <person name="Song Y."/>
            <person name="King H."/>
            <person name="Zhang Q."/>
            <person name="Presley C."/>
            <person name="Deng X."/>
            <person name="Wei C.I."/>
            <person name="Xiao S."/>
        </authorList>
    </citation>
    <scope>NUCLEOTIDE SEQUENCE [LARGE SCALE GENOMIC DNA]</scope>
    <source>
        <strain evidence="9">UMSG2</strain>
    </source>
</reference>
<feature type="transmembrane region" description="Helical" evidence="7">
    <location>
        <begin position="683"/>
        <end position="708"/>
    </location>
</feature>
<dbReference type="Proteomes" id="UP000286134">
    <property type="component" value="Unassembled WGS sequence"/>
</dbReference>
<keyword evidence="4" id="KW-0732">Signal</keyword>
<comment type="similarity">
    <text evidence="2">Belongs to the transient receptor potential (TRP) ion channel family.</text>
</comment>
<comment type="subcellular location">
    <subcellularLocation>
        <location evidence="1">Membrane</location>
        <topology evidence="1">Multi-pass membrane protein</topology>
    </subcellularLocation>
</comment>
<dbReference type="STRING" id="212602.A0A420HP74"/>
<evidence type="ECO:0000256" key="6">
    <source>
        <dbReference type="ARBA" id="ARBA00023136"/>
    </source>
</evidence>
<evidence type="ECO:0000256" key="7">
    <source>
        <dbReference type="SAM" id="Phobius"/>
    </source>
</evidence>
<feature type="transmembrane region" description="Helical" evidence="7">
    <location>
        <begin position="242"/>
        <end position="266"/>
    </location>
</feature>
<comment type="caution">
    <text evidence="9">The sequence shown here is derived from an EMBL/GenBank/DDBJ whole genome shotgun (WGS) entry which is preliminary data.</text>
</comment>
<feature type="domain" description="ML-like" evidence="8">
    <location>
        <begin position="62"/>
        <end position="204"/>
    </location>
</feature>
<keyword evidence="10" id="KW-1185">Reference proteome</keyword>
<dbReference type="AlphaFoldDB" id="A0A420HP74"/>
<feature type="transmembrane region" description="Helical" evidence="7">
    <location>
        <begin position="595"/>
        <end position="614"/>
    </location>
</feature>
<dbReference type="Pfam" id="PF14558">
    <property type="entry name" value="TRP_N"/>
    <property type="match status" value="1"/>
</dbReference>
<evidence type="ECO:0000313" key="9">
    <source>
        <dbReference type="EMBL" id="RKF59240.1"/>
    </source>
</evidence>
<feature type="transmembrane region" description="Helical" evidence="7">
    <location>
        <begin position="208"/>
        <end position="230"/>
    </location>
</feature>
<name>A0A420HP74_9PEZI</name>
<dbReference type="EMBL" id="MCFK01006177">
    <property type="protein sequence ID" value="RKF59240.1"/>
    <property type="molecule type" value="Genomic_DNA"/>
</dbReference>
<feature type="transmembrane region" description="Helical" evidence="7">
    <location>
        <begin position="620"/>
        <end position="640"/>
    </location>
</feature>
<dbReference type="SMART" id="SM01320">
    <property type="entry name" value="TRP_N"/>
    <property type="match status" value="1"/>
</dbReference>
<dbReference type="GO" id="GO:0016020">
    <property type="term" value="C:membrane"/>
    <property type="evidence" value="ECO:0007669"/>
    <property type="project" value="UniProtKB-SubCell"/>
</dbReference>
<keyword evidence="5 7" id="KW-1133">Transmembrane helix</keyword>
<dbReference type="Pfam" id="PF06011">
    <property type="entry name" value="TRP"/>
    <property type="match status" value="1"/>
</dbReference>